<proteinExistence type="inferred from homology"/>
<feature type="region of interest" description="Disordered" evidence="7">
    <location>
        <begin position="1039"/>
        <end position="1064"/>
    </location>
</feature>
<evidence type="ECO:0000313" key="9">
    <source>
        <dbReference type="EMBL" id="KAJ8413948.1"/>
    </source>
</evidence>
<dbReference type="InterPro" id="IPR001251">
    <property type="entry name" value="CRAL-TRIO_dom"/>
</dbReference>
<accession>A0AAD7T426</accession>
<dbReference type="InterPro" id="IPR004097">
    <property type="entry name" value="DHHA2"/>
</dbReference>
<dbReference type="PROSITE" id="PS50191">
    <property type="entry name" value="CRAL_TRIO"/>
    <property type="match status" value="1"/>
</dbReference>
<dbReference type="EMBL" id="JAINUG010000014">
    <property type="protein sequence ID" value="KAJ8413948.1"/>
    <property type="molecule type" value="Genomic_DNA"/>
</dbReference>
<feature type="compositionally biased region" description="Polar residues" evidence="7">
    <location>
        <begin position="1054"/>
        <end position="1064"/>
    </location>
</feature>
<feature type="compositionally biased region" description="Basic and acidic residues" evidence="7">
    <location>
        <begin position="806"/>
        <end position="826"/>
    </location>
</feature>
<feature type="region of interest" description="Disordered" evidence="7">
    <location>
        <begin position="1255"/>
        <end position="1281"/>
    </location>
</feature>
<feature type="compositionally biased region" description="Polar residues" evidence="7">
    <location>
        <begin position="1358"/>
        <end position="1369"/>
    </location>
</feature>
<feature type="region of interest" description="Disordered" evidence="7">
    <location>
        <begin position="1000"/>
        <end position="1027"/>
    </location>
</feature>
<dbReference type="Gene3D" id="3.10.310.20">
    <property type="entry name" value="DHHA2 domain"/>
    <property type="match status" value="1"/>
</dbReference>
<feature type="region of interest" description="Disordered" evidence="7">
    <location>
        <begin position="504"/>
        <end position="525"/>
    </location>
</feature>
<dbReference type="SUPFAM" id="SSF52087">
    <property type="entry name" value="CRAL/TRIO domain"/>
    <property type="match status" value="1"/>
</dbReference>
<feature type="region of interest" description="Disordered" evidence="7">
    <location>
        <begin position="610"/>
        <end position="634"/>
    </location>
</feature>
<dbReference type="Pfam" id="PF12496">
    <property type="entry name" value="BNIP2"/>
    <property type="match status" value="1"/>
</dbReference>
<feature type="region of interest" description="Disordered" evidence="7">
    <location>
        <begin position="361"/>
        <end position="428"/>
    </location>
</feature>
<dbReference type="GO" id="GO:0005737">
    <property type="term" value="C:cytoplasm"/>
    <property type="evidence" value="ECO:0007669"/>
    <property type="project" value="UniProtKB-SubCell"/>
</dbReference>
<evidence type="ECO:0000256" key="5">
    <source>
        <dbReference type="ARBA" id="ARBA00039860"/>
    </source>
</evidence>
<evidence type="ECO:0000256" key="3">
    <source>
        <dbReference type="ARBA" id="ARBA00022490"/>
    </source>
</evidence>
<evidence type="ECO:0000313" key="10">
    <source>
        <dbReference type="Proteomes" id="UP001221898"/>
    </source>
</evidence>
<comment type="subcellular location">
    <subcellularLocation>
        <location evidence="1">Cytoplasm</location>
    </subcellularLocation>
</comment>
<dbReference type="InterPro" id="IPR038222">
    <property type="entry name" value="DHHA2_dom_sf"/>
</dbReference>
<feature type="region of interest" description="Disordered" evidence="7">
    <location>
        <begin position="1293"/>
        <end position="1316"/>
    </location>
</feature>
<evidence type="ECO:0000256" key="1">
    <source>
        <dbReference type="ARBA" id="ARBA00004496"/>
    </source>
</evidence>
<feature type="compositionally biased region" description="Acidic residues" evidence="7">
    <location>
        <begin position="1695"/>
        <end position="1709"/>
    </location>
</feature>
<keyword evidence="10" id="KW-1185">Reference proteome</keyword>
<feature type="compositionally biased region" description="Basic and acidic residues" evidence="7">
    <location>
        <begin position="1415"/>
        <end position="1427"/>
    </location>
</feature>
<dbReference type="GO" id="GO:0016462">
    <property type="term" value="F:pyrophosphatase activity"/>
    <property type="evidence" value="ECO:0007669"/>
    <property type="project" value="InterPro"/>
</dbReference>
<feature type="compositionally biased region" description="Basic and acidic residues" evidence="7">
    <location>
        <begin position="1137"/>
        <end position="1146"/>
    </location>
</feature>
<reference evidence="9" key="1">
    <citation type="journal article" date="2023" name="Science">
        <title>Genome structures resolve the early diversification of teleost fishes.</title>
        <authorList>
            <person name="Parey E."/>
            <person name="Louis A."/>
            <person name="Montfort J."/>
            <person name="Bouchez O."/>
            <person name="Roques C."/>
            <person name="Iampietro C."/>
            <person name="Lluch J."/>
            <person name="Castinel A."/>
            <person name="Donnadieu C."/>
            <person name="Desvignes T."/>
            <person name="Floi Bucao C."/>
            <person name="Jouanno E."/>
            <person name="Wen M."/>
            <person name="Mejri S."/>
            <person name="Dirks R."/>
            <person name="Jansen H."/>
            <person name="Henkel C."/>
            <person name="Chen W.J."/>
            <person name="Zahm M."/>
            <person name="Cabau C."/>
            <person name="Klopp C."/>
            <person name="Thompson A.W."/>
            <person name="Robinson-Rechavi M."/>
            <person name="Braasch I."/>
            <person name="Lecointre G."/>
            <person name="Bobe J."/>
            <person name="Postlethwait J.H."/>
            <person name="Berthelot C."/>
            <person name="Roest Crollius H."/>
            <person name="Guiguen Y."/>
        </authorList>
    </citation>
    <scope>NUCLEOTIDE SEQUENCE</scope>
    <source>
        <strain evidence="9">NC1722</strain>
    </source>
</reference>
<feature type="compositionally biased region" description="Polar residues" evidence="7">
    <location>
        <begin position="374"/>
        <end position="386"/>
    </location>
</feature>
<feature type="region of interest" description="Disordered" evidence="7">
    <location>
        <begin position="1577"/>
        <end position="1709"/>
    </location>
</feature>
<dbReference type="InterPro" id="IPR022181">
    <property type="entry name" value="Bcl2-/adenovirus-E1B"/>
</dbReference>
<feature type="compositionally biased region" description="Low complexity" evidence="7">
    <location>
        <begin position="1499"/>
        <end position="1516"/>
    </location>
</feature>
<keyword evidence="4" id="KW-0053">Apoptosis</keyword>
<comment type="caution">
    <text evidence="9">The sequence shown here is derived from an EMBL/GenBank/DDBJ whole genome shotgun (WGS) entry which is preliminary data.</text>
</comment>
<dbReference type="SMART" id="SM01131">
    <property type="entry name" value="DHHA2"/>
    <property type="match status" value="1"/>
</dbReference>
<feature type="region of interest" description="Disordered" evidence="7">
    <location>
        <begin position="1086"/>
        <end position="1146"/>
    </location>
</feature>
<evidence type="ECO:0000256" key="6">
    <source>
        <dbReference type="ARBA" id="ARBA00042084"/>
    </source>
</evidence>
<organism evidence="9 10">
    <name type="scientific">Aldrovandia affinis</name>
    <dbReference type="NCBI Taxonomy" id="143900"/>
    <lineage>
        <taxon>Eukaryota</taxon>
        <taxon>Metazoa</taxon>
        <taxon>Chordata</taxon>
        <taxon>Craniata</taxon>
        <taxon>Vertebrata</taxon>
        <taxon>Euteleostomi</taxon>
        <taxon>Actinopterygii</taxon>
        <taxon>Neopterygii</taxon>
        <taxon>Teleostei</taxon>
        <taxon>Notacanthiformes</taxon>
        <taxon>Halosauridae</taxon>
        <taxon>Aldrovandia</taxon>
    </lineage>
</organism>
<dbReference type="Gene3D" id="3.90.1640.10">
    <property type="entry name" value="inorganic pyrophosphatase (n-terminal core)"/>
    <property type="match status" value="1"/>
</dbReference>
<protein>
    <recommendedName>
        <fullName evidence="5">Protein prune homolog 2</fullName>
    </recommendedName>
    <alternativeName>
        <fullName evidence="6">BNIP2 motif-containing molecule at the C-terminal region 1</fullName>
    </alternativeName>
</protein>
<feature type="compositionally biased region" description="Polar residues" evidence="7">
    <location>
        <begin position="1086"/>
        <end position="1102"/>
    </location>
</feature>
<feature type="region of interest" description="Disordered" evidence="7">
    <location>
        <begin position="1348"/>
        <end position="1434"/>
    </location>
</feature>
<dbReference type="Gene3D" id="3.40.525.10">
    <property type="entry name" value="CRAL-TRIO lipid binding domain"/>
    <property type="match status" value="1"/>
</dbReference>
<dbReference type="CDD" id="cd00170">
    <property type="entry name" value="SEC14"/>
    <property type="match status" value="1"/>
</dbReference>
<comment type="similarity">
    <text evidence="2">Belongs to the PPase class C family. Prune subfamily.</text>
</comment>
<dbReference type="PANTHER" id="PTHR12112">
    <property type="entry name" value="BNIP - RELATED"/>
    <property type="match status" value="1"/>
</dbReference>
<gene>
    <name evidence="9" type="ORF">AAFF_G00065460</name>
</gene>
<feature type="compositionally biased region" description="Basic and acidic residues" evidence="7">
    <location>
        <begin position="887"/>
        <end position="902"/>
    </location>
</feature>
<feature type="region of interest" description="Disordered" evidence="7">
    <location>
        <begin position="1480"/>
        <end position="1532"/>
    </location>
</feature>
<dbReference type="SMART" id="SM00516">
    <property type="entry name" value="SEC14"/>
    <property type="match status" value="1"/>
</dbReference>
<evidence type="ECO:0000256" key="7">
    <source>
        <dbReference type="SAM" id="MobiDB-lite"/>
    </source>
</evidence>
<dbReference type="FunFam" id="3.40.525.10:FF:000001">
    <property type="entry name" value="BCL2/adenovirus E1B protein-interacting protein 2"/>
    <property type="match status" value="1"/>
</dbReference>
<sequence>MEDFLLRTKSTLVSGSQCSRVHGVLGGEEADITCVASTLGYAYFLSQGELGDTMCVPVLYQRRSEARVPEETRSFLQGLGVPESALLWWDDLELHQLHTAGKLSLTLLHTDLLSVEDGALASCVVRVINCSERQGVGEGASSTAMVAREILQKAPERLTAPLAGLLRGALLLESGKAPYQDGRPSPDHEELLRALEHCCPSHDDVIQNAPAPEAGLQGASLDQMLLKELKELSDGDIKVSVSMVSLDLEAYSTCPTLIGDLKSFCDRHGYEGLVILSSSLQEPYHQCQQVAVFSGNKDILNQICCELEEGRSWSLGLEPLSCLMEAVQLYRQRGSSVYAEQIVTLLQEFLDRRQRLFLPNSRTSSTEGVAGSAPLSQGSSGITDMYSSDAEPANAAESVPEPGGAPQALGEPGAELVSPDSGLVTVRSSRSSKESSVFLSDDSPVAETTGFLHNPALSFPSLCAAAAAAATAGRPAPRERGLSARNKSDNLDLFGFDPLRSGCTSPAAGGADEHTRSSGEHASSSLSEFGELSLVDFYSESSGRQSGSEGSFLMEGGFPSPLLDPLLCDSTDGRLPATPVNSLVEGDGGGGRVHPKFFPDVADKINELGNKESVSSSEPWDDFTSDTKGSTSDDANTWSLMEAAYVGEESPDVYLDEQEGANDVGQAGGEGIGRDDDSFLLVSMDSGAMSSSTRDTLLWASSVPKGALDMSDPAITHLGQVQHGMLPTAGESQEGAGVHLHDSVLESSEPSSNYTKSWGYFDGKKDHDVTEMSDVMRLLSPFNVCETQKQPEDRESVNVLPPSPNQEHRPATPCDAERWDNQEEGKGFPLAKDGVSSHQNTDCHPQSGVERFAVGESTFQTQQAELGGENAQPLEDEEGSLWRLDEHQVPVKQESRGKEWRPAECAPTQLDAGSEREVGDFSDVRIILSDIPDTHVPTFPEHGTSAVEDLPAENGKAYHFKEPSLSPDSAHMWNPFVQMTQQAETYDNWNPNLPVSDVWNPGTLGDLQLTPPEEEDTPLHPPGMGEHVPLKALASLSQKTPLTPETSKEDSSHSQDGSPESDFWSYSAQRGFLQAAGPYPDSLGLWNTTIQDDSQSTLSTPDFSERREGMGMWNTTIQETSPEGVARPSSDTPGQTQEDRGSEVRLTEPVEPGGVQEAWQLDKLPPLIHDYGHAQESNITAQIQHLPGHLLLQPSTWNATPTCGSMVKSVSEYDNVDAGTLWYPNSPELEGCQEAAIFTGTRVMAPLAEERHPLAVDENGEESQALADALPERPDSADDSSCNSPFVLLGVTPPPGGTAFPLSQREDTPPSGDELTCTLGKRLSSAPSRLDRPYDWDVLVKLGSTKLPTKQAECEGPSPQQRAHTSHPSRFSPDMELPCVVGPMPDVATLPMASASPGSRETDSLDGSKASPDPLQRDSREDVRSNSDGDSSGLEMDYIMVSDTASPHQRSTDASSAVARELSGHFRAKEEIYVRSQISLEDSEEEEGGTPGGPQSWVPPAGDDPGDTPSPGDSSGMTDTPESDSGRSVREVGSPFACDLTGEADGFFLHQAAPPAGHSLMMPVHAEPMGGQLLTRRGESKQPIGETAERASEEPNAAEDSGLRGLGGEECRTNIVFTVTEPDDTQGMSPRSPLDDVGMDVPYEEDTTSPDGAENRPVPPSSLDLQGGHPQRKKLSAPEINLSLDQSEGSILSDDALDTPDDLDIDVDELDTPDEADSLEYTGHNNELEWEESQAANQEVPREAREAIPEYTAEEERQDARLWRTVIIGEQEHRIDMKSIEPFQKVISHGGYYGDLNAIIVFAACFLPDSSRDDYHYVMENLFLYVISTLELMVAEDYMIVYLNGATPRRRMPGLGWLKKCYYMIDRRLRKNLKSFIIVHPSWFIRTILAVTRPFISSKFSSKIKYVSSLSELRQIIPMEYVHIPETIVKYEDERGIMRFACMRLDEELKEATEAAKYTSFLNGGEAPQIDKTVNASGS</sequence>
<dbReference type="InterPro" id="IPR036865">
    <property type="entry name" value="CRAL-TRIO_dom_sf"/>
</dbReference>
<feature type="region of interest" description="Disordered" evidence="7">
    <location>
        <begin position="887"/>
        <end position="916"/>
    </location>
</feature>
<name>A0AAD7T426_9TELE</name>
<dbReference type="GO" id="GO:0006915">
    <property type="term" value="P:apoptotic process"/>
    <property type="evidence" value="ECO:0007669"/>
    <property type="project" value="UniProtKB-KW"/>
</dbReference>
<evidence type="ECO:0000256" key="2">
    <source>
        <dbReference type="ARBA" id="ARBA00010331"/>
    </source>
</evidence>
<feature type="domain" description="CRAL-TRIO" evidence="8">
    <location>
        <begin position="1776"/>
        <end position="1936"/>
    </location>
</feature>
<evidence type="ECO:0000259" key="8">
    <source>
        <dbReference type="PROSITE" id="PS50191"/>
    </source>
</evidence>
<dbReference type="PANTHER" id="PTHR12112:SF11">
    <property type="entry name" value="PROTEIN PRUNE HOMOLOG 2"/>
    <property type="match status" value="1"/>
</dbReference>
<feature type="region of interest" description="Disordered" evidence="7">
    <location>
        <begin position="787"/>
        <end position="827"/>
    </location>
</feature>
<dbReference type="Pfam" id="PF13716">
    <property type="entry name" value="CRAL_TRIO_2"/>
    <property type="match status" value="1"/>
</dbReference>
<dbReference type="Proteomes" id="UP001221898">
    <property type="component" value="Unassembled WGS sequence"/>
</dbReference>
<keyword evidence="3" id="KW-0963">Cytoplasm</keyword>
<evidence type="ECO:0000256" key="4">
    <source>
        <dbReference type="ARBA" id="ARBA00022703"/>
    </source>
</evidence>